<evidence type="ECO:0000313" key="1">
    <source>
        <dbReference type="EMBL" id="KJV05728.1"/>
    </source>
</evidence>
<keyword evidence="2" id="KW-1185">Reference proteome</keyword>
<reference evidence="2" key="1">
    <citation type="submission" date="2015-03" db="EMBL/GenBank/DDBJ databases">
        <title>Draft genome sequence of a novel methanotroph (Sn10-6) isolated from flooded ricefield rhizosphere in India.</title>
        <authorList>
            <person name="Pandit P.S."/>
            <person name="Pore S.D."/>
            <person name="Arora P."/>
            <person name="Kapse N.G."/>
            <person name="Dhakephalkar P.K."/>
            <person name="Rahalkar M.C."/>
        </authorList>
    </citation>
    <scope>NUCLEOTIDE SEQUENCE [LARGE SCALE GENOMIC DNA]</scope>
    <source>
        <strain evidence="2">Sn10-6</strain>
    </source>
</reference>
<dbReference type="RefSeq" id="WP_045779991.1">
    <property type="nucleotide sequence ID" value="NZ_LAJX01000183.1"/>
</dbReference>
<organism evidence="1 2">
    <name type="scientific">Methylocucumis oryzae</name>
    <dbReference type="NCBI Taxonomy" id="1632867"/>
    <lineage>
        <taxon>Bacteria</taxon>
        <taxon>Pseudomonadati</taxon>
        <taxon>Pseudomonadota</taxon>
        <taxon>Gammaproteobacteria</taxon>
        <taxon>Methylococcales</taxon>
        <taxon>Methylococcaceae</taxon>
        <taxon>Methylocucumis</taxon>
    </lineage>
</organism>
<proteinExistence type="predicted"/>
<gene>
    <name evidence="1" type="ORF">VZ94_15990</name>
</gene>
<comment type="caution">
    <text evidence="1">The sequence shown here is derived from an EMBL/GenBank/DDBJ whole genome shotgun (WGS) entry which is preliminary data.</text>
</comment>
<name>A0A0F3IGR9_9GAMM</name>
<dbReference type="EMBL" id="LAJX01000183">
    <property type="protein sequence ID" value="KJV05728.1"/>
    <property type="molecule type" value="Genomic_DNA"/>
</dbReference>
<dbReference type="OrthoDB" id="9989402at2"/>
<sequence length="71" mass="7429">MAQVQNPPSSALVKLDDATDLTDPGPVCVNSAKVLPAINSKDGSVLLSLRVNTDDVTDKIVIRALGLFVNP</sequence>
<protein>
    <submittedName>
        <fullName evidence="1">Uncharacterized protein</fullName>
    </submittedName>
</protein>
<evidence type="ECO:0000313" key="2">
    <source>
        <dbReference type="Proteomes" id="UP000033684"/>
    </source>
</evidence>
<dbReference type="AlphaFoldDB" id="A0A0F3IGR9"/>
<dbReference type="Proteomes" id="UP000033684">
    <property type="component" value="Unassembled WGS sequence"/>
</dbReference>
<reference evidence="1 2" key="2">
    <citation type="journal article" date="2016" name="Microb. Ecol.">
        <title>Genome Characteristics of a Novel Type I Methanotroph (Sn10-6) Isolated from a Flooded Indian Rice Field.</title>
        <authorList>
            <person name="Rahalkar M.C."/>
            <person name="Pandit P.S."/>
            <person name="Dhakephalkar P.K."/>
            <person name="Pore S."/>
            <person name="Arora P."/>
            <person name="Kapse N."/>
        </authorList>
    </citation>
    <scope>NUCLEOTIDE SEQUENCE [LARGE SCALE GENOMIC DNA]</scope>
    <source>
        <strain evidence="1 2">Sn10-6</strain>
    </source>
</reference>
<accession>A0A0F3IGR9</accession>